<dbReference type="PANTHER" id="PTHR11994">
    <property type="entry name" value="60S RIBOSOMAL PROTEIN L11-RELATED"/>
    <property type="match status" value="1"/>
</dbReference>
<evidence type="ECO:0000313" key="10">
    <source>
        <dbReference type="EMBL" id="CAB4807995.1"/>
    </source>
</evidence>
<evidence type="ECO:0000259" key="4">
    <source>
        <dbReference type="Pfam" id="PF00281"/>
    </source>
</evidence>
<evidence type="ECO:0000259" key="5">
    <source>
        <dbReference type="Pfam" id="PF00673"/>
    </source>
</evidence>
<dbReference type="NCBIfam" id="NF000585">
    <property type="entry name" value="PRK00010.1"/>
    <property type="match status" value="1"/>
</dbReference>
<evidence type="ECO:0000256" key="1">
    <source>
        <dbReference type="ARBA" id="ARBA00008553"/>
    </source>
</evidence>
<sequence>MTTKTVAMPRMKAHYLNTVREDLKKQLELTNPMQVPTISKIVINMGVGRATQQASLLDGAVADLTAISGQKPLITKSRIAIASFKLREDQPIGCKVTMRGDRMWEFFDRLLSVAIPRIRDFRGLSGRSWDGNGNYTFGLTEQLMFMEVRVEQVDAPRGMDITIVTTAKDDLSGKALLDAFGFPFRKGEEPTSVTKAKKIKKK</sequence>
<dbReference type="InterPro" id="IPR031309">
    <property type="entry name" value="Ribosomal_uL5_C"/>
</dbReference>
<protein>
    <submittedName>
        <fullName evidence="7">Unannotated protein</fullName>
    </submittedName>
</protein>
<proteinExistence type="inferred from homology"/>
<comment type="similarity">
    <text evidence="1">Belongs to the universal ribosomal protein uL5 family.</text>
</comment>
<dbReference type="PIRSF" id="PIRSF002161">
    <property type="entry name" value="Ribosomal_L5"/>
    <property type="match status" value="1"/>
</dbReference>
<dbReference type="GO" id="GO:1990904">
    <property type="term" value="C:ribonucleoprotein complex"/>
    <property type="evidence" value="ECO:0007669"/>
    <property type="project" value="UniProtKB-KW"/>
</dbReference>
<reference evidence="7" key="1">
    <citation type="submission" date="2020-05" db="EMBL/GenBank/DDBJ databases">
        <authorList>
            <person name="Chiriac C."/>
            <person name="Salcher M."/>
            <person name="Ghai R."/>
            <person name="Kavagutti S V."/>
        </authorList>
    </citation>
    <scope>NUCLEOTIDE SEQUENCE</scope>
</reference>
<gene>
    <name evidence="6" type="ORF">UFOPK1353_00151</name>
    <name evidence="7" type="ORF">UFOPK1826_00254</name>
    <name evidence="8" type="ORF">UFOPK2292_00205</name>
    <name evidence="9" type="ORF">UFOPK2855_00067</name>
    <name evidence="10" type="ORF">UFOPK3026_00924</name>
    <name evidence="11" type="ORF">UFOPK4020_00619</name>
    <name evidence="12" type="ORF">UFOPK4345_00039</name>
</gene>
<dbReference type="InterPro" id="IPR031310">
    <property type="entry name" value="Ribosomal_uL5_N"/>
</dbReference>
<dbReference type="PROSITE" id="PS00358">
    <property type="entry name" value="RIBOSOMAL_L5"/>
    <property type="match status" value="1"/>
</dbReference>
<evidence type="ECO:0000313" key="7">
    <source>
        <dbReference type="EMBL" id="CAB4594635.1"/>
    </source>
</evidence>
<dbReference type="GO" id="GO:0005840">
    <property type="term" value="C:ribosome"/>
    <property type="evidence" value="ECO:0007669"/>
    <property type="project" value="UniProtKB-KW"/>
</dbReference>
<evidence type="ECO:0000313" key="8">
    <source>
        <dbReference type="EMBL" id="CAB4660092.1"/>
    </source>
</evidence>
<dbReference type="GO" id="GO:0006412">
    <property type="term" value="P:translation"/>
    <property type="evidence" value="ECO:0007669"/>
    <property type="project" value="InterPro"/>
</dbReference>
<evidence type="ECO:0000313" key="11">
    <source>
        <dbReference type="EMBL" id="CAB4997384.1"/>
    </source>
</evidence>
<dbReference type="AlphaFoldDB" id="A0A6J6G6F0"/>
<dbReference type="GO" id="GO:0003735">
    <property type="term" value="F:structural constituent of ribosome"/>
    <property type="evidence" value="ECO:0007669"/>
    <property type="project" value="InterPro"/>
</dbReference>
<evidence type="ECO:0000313" key="9">
    <source>
        <dbReference type="EMBL" id="CAB4749391.1"/>
    </source>
</evidence>
<evidence type="ECO:0000313" key="6">
    <source>
        <dbReference type="EMBL" id="CAB4530202.1"/>
    </source>
</evidence>
<evidence type="ECO:0000256" key="3">
    <source>
        <dbReference type="ARBA" id="ARBA00023274"/>
    </source>
</evidence>
<name>A0A6J6G6F0_9ZZZZ</name>
<organism evidence="7">
    <name type="scientific">freshwater metagenome</name>
    <dbReference type="NCBI Taxonomy" id="449393"/>
    <lineage>
        <taxon>unclassified sequences</taxon>
        <taxon>metagenomes</taxon>
        <taxon>ecological metagenomes</taxon>
    </lineage>
</organism>
<dbReference type="EMBL" id="CAFBOV010000101">
    <property type="protein sequence ID" value="CAB4997384.1"/>
    <property type="molecule type" value="Genomic_DNA"/>
</dbReference>
<dbReference type="EMBL" id="CAEZSE010000013">
    <property type="protein sequence ID" value="CAB4530202.1"/>
    <property type="molecule type" value="Genomic_DNA"/>
</dbReference>
<dbReference type="InterPro" id="IPR020929">
    <property type="entry name" value="Ribosomal_uL5_CS"/>
</dbReference>
<dbReference type="EMBL" id="CAFBQV010000003">
    <property type="protein sequence ID" value="CAB5057745.1"/>
    <property type="molecule type" value="Genomic_DNA"/>
</dbReference>
<accession>A0A6J6G6F0</accession>
<evidence type="ECO:0000256" key="2">
    <source>
        <dbReference type="ARBA" id="ARBA00022980"/>
    </source>
</evidence>
<dbReference type="EMBL" id="CAEZZK010000006">
    <property type="protein sequence ID" value="CAB4749391.1"/>
    <property type="molecule type" value="Genomic_DNA"/>
</dbReference>
<dbReference type="InterPro" id="IPR002132">
    <property type="entry name" value="Ribosomal_uL5"/>
</dbReference>
<feature type="domain" description="Large ribosomal subunit protein uL5 C-terminal" evidence="5">
    <location>
        <begin position="91"/>
        <end position="184"/>
    </location>
</feature>
<dbReference type="InterPro" id="IPR022803">
    <property type="entry name" value="Ribosomal_uL5_dom_sf"/>
</dbReference>
<dbReference type="HAMAP" id="MF_01333_B">
    <property type="entry name" value="Ribosomal_uL5_B"/>
    <property type="match status" value="1"/>
</dbReference>
<dbReference type="Gene3D" id="3.30.1440.10">
    <property type="match status" value="1"/>
</dbReference>
<keyword evidence="2" id="KW-0689">Ribosomal protein</keyword>
<dbReference type="EMBL" id="CAEZUN010000020">
    <property type="protein sequence ID" value="CAB4594635.1"/>
    <property type="molecule type" value="Genomic_DNA"/>
</dbReference>
<dbReference type="FunFam" id="3.30.1440.10:FF:000001">
    <property type="entry name" value="50S ribosomal protein L5"/>
    <property type="match status" value="1"/>
</dbReference>
<dbReference type="InterPro" id="IPR020930">
    <property type="entry name" value="Ribosomal_uL5_bac-type"/>
</dbReference>
<feature type="domain" description="Large ribosomal subunit protein uL5 N-terminal" evidence="4">
    <location>
        <begin position="31"/>
        <end position="87"/>
    </location>
</feature>
<evidence type="ECO:0000313" key="12">
    <source>
        <dbReference type="EMBL" id="CAB5057745.1"/>
    </source>
</evidence>
<dbReference type="Pfam" id="PF00281">
    <property type="entry name" value="Ribosomal_L5"/>
    <property type="match status" value="1"/>
</dbReference>
<dbReference type="EMBL" id="CAFAAP010000136">
    <property type="protein sequence ID" value="CAB4807995.1"/>
    <property type="molecule type" value="Genomic_DNA"/>
</dbReference>
<dbReference type="EMBL" id="CAEZWU010000018">
    <property type="protein sequence ID" value="CAB4660092.1"/>
    <property type="molecule type" value="Genomic_DNA"/>
</dbReference>
<dbReference type="SUPFAM" id="SSF55282">
    <property type="entry name" value="RL5-like"/>
    <property type="match status" value="1"/>
</dbReference>
<dbReference type="Pfam" id="PF00673">
    <property type="entry name" value="Ribosomal_L5_C"/>
    <property type="match status" value="1"/>
</dbReference>
<keyword evidence="3" id="KW-0687">Ribonucleoprotein</keyword>